<sequence length="512" mass="58278">MLWLSVLGFCLIAFYVVWVMNYFCTIKRTPSYLVVALFCAVYIPFSIILLVPIDLASSTSENQPLLALPRNVTFAIWRVVYWLAFFLTWLILPVLQSYLESGHNDNAKKIRDALRANARYQFLTLAVGLIGLLYFYLYAGLSLTSLKALAIALSHSYSLILSMWLMGMGAVQIPRALFLNSSPERMLVSLEERAPSLHDHLIESRTQFKDVSSEVRSLVPVKDGPFHDWIDDLLDEVPKAGGALRTLNRSQVTEEYLSSLSFRLRKAKMSFARYEHEWNLLIRNAAELKDIVDADASRALQFRFRKSKLSPRLAYFHYSLLRPGIYKLVGAVTTVFSVILIWSEIAQGTRASVLGFISISTFGIIQELLSFAVIAYMCIAVYSSLAKVKVFNIYVLVRKHTEARSAIFYASQACRLTIPLSYSYVSMVPRHAAVSVFEEFLQKSINLTPLGKYVAIWLPRFILIPVVFSYFNLYDRVQRILGFGMEFGDDDEVVGNRAEGRDLINYELANWN</sequence>
<feature type="transmembrane region" description="Helical" evidence="6">
    <location>
        <begin position="406"/>
        <end position="425"/>
    </location>
</feature>
<dbReference type="AlphaFoldDB" id="A0AAD7VPB7"/>
<accession>A0AAD7VPB7</accession>
<feature type="transmembrane region" description="Helical" evidence="6">
    <location>
        <begin position="6"/>
        <end position="24"/>
    </location>
</feature>
<feature type="transmembrane region" description="Helical" evidence="6">
    <location>
        <begin position="325"/>
        <end position="343"/>
    </location>
</feature>
<protein>
    <submittedName>
        <fullName evidence="7">LMBR1-like membrane protein</fullName>
    </submittedName>
</protein>
<gene>
    <name evidence="7" type="ORF">POJ06DRAFT_261860</name>
</gene>
<evidence type="ECO:0000256" key="4">
    <source>
        <dbReference type="ARBA" id="ARBA00022989"/>
    </source>
</evidence>
<feature type="transmembrane region" description="Helical" evidence="6">
    <location>
        <begin position="454"/>
        <end position="473"/>
    </location>
</feature>
<evidence type="ECO:0000256" key="1">
    <source>
        <dbReference type="ARBA" id="ARBA00004141"/>
    </source>
</evidence>
<dbReference type="PANTHER" id="PTHR21355">
    <property type="entry name" value="G-PROTEIN COUPLED RECEPTOR-ASSOCIATED PROTEIN LMBRD2"/>
    <property type="match status" value="1"/>
</dbReference>
<feature type="transmembrane region" description="Helical" evidence="6">
    <location>
        <begin position="75"/>
        <end position="99"/>
    </location>
</feature>
<feature type="transmembrane region" description="Helical" evidence="6">
    <location>
        <begin position="120"/>
        <end position="139"/>
    </location>
</feature>
<evidence type="ECO:0000256" key="5">
    <source>
        <dbReference type="ARBA" id="ARBA00023136"/>
    </source>
</evidence>
<keyword evidence="3 6" id="KW-0812">Transmembrane</keyword>
<dbReference type="PANTHER" id="PTHR21355:SF0">
    <property type="entry name" value="G-PROTEIN COUPLED RECEPTOR-ASSOCIATED PROTEIN LMBRD2"/>
    <property type="match status" value="1"/>
</dbReference>
<evidence type="ECO:0000313" key="8">
    <source>
        <dbReference type="Proteomes" id="UP001217417"/>
    </source>
</evidence>
<keyword evidence="4 6" id="KW-1133">Transmembrane helix</keyword>
<dbReference type="InterPro" id="IPR051584">
    <property type="entry name" value="GPCR-associated_LMBR1"/>
</dbReference>
<keyword evidence="5 6" id="KW-0472">Membrane</keyword>
<proteinExistence type="inferred from homology"/>
<dbReference type="RefSeq" id="XP_056041062.1">
    <property type="nucleotide sequence ID" value="XM_056188675.1"/>
</dbReference>
<evidence type="ECO:0000256" key="6">
    <source>
        <dbReference type="SAM" id="Phobius"/>
    </source>
</evidence>
<dbReference type="Proteomes" id="UP001217417">
    <property type="component" value="Unassembled WGS sequence"/>
</dbReference>
<feature type="transmembrane region" description="Helical" evidence="6">
    <location>
        <begin position="159"/>
        <end position="178"/>
    </location>
</feature>
<reference evidence="7" key="1">
    <citation type="submission" date="2023-03" db="EMBL/GenBank/DDBJ databases">
        <title>Near-Complete genome sequence of Lipomyces tetrasporous NRRL Y-64009, an oleaginous yeast capable of growing on lignocellulosic hydrolysates.</title>
        <authorList>
            <consortium name="Lawrence Berkeley National Laboratory"/>
            <person name="Jagtap S.S."/>
            <person name="Liu J.-J."/>
            <person name="Walukiewicz H.E."/>
            <person name="Pangilinan J."/>
            <person name="Lipzen A."/>
            <person name="Ahrendt S."/>
            <person name="Koriabine M."/>
            <person name="Cobaugh K."/>
            <person name="Salamov A."/>
            <person name="Yoshinaga Y."/>
            <person name="Ng V."/>
            <person name="Daum C."/>
            <person name="Grigoriev I.V."/>
            <person name="Slininger P.J."/>
            <person name="Dien B.S."/>
            <person name="Jin Y.-S."/>
            <person name="Rao C.V."/>
        </authorList>
    </citation>
    <scope>NUCLEOTIDE SEQUENCE</scope>
    <source>
        <strain evidence="7">NRRL Y-64009</strain>
    </source>
</reference>
<dbReference type="InterPro" id="IPR006876">
    <property type="entry name" value="LMBR1-like_membr_prot"/>
</dbReference>
<dbReference type="EMBL" id="JARPMG010000011">
    <property type="protein sequence ID" value="KAJ8097612.1"/>
    <property type="molecule type" value="Genomic_DNA"/>
</dbReference>
<feature type="transmembrane region" description="Helical" evidence="6">
    <location>
        <begin position="31"/>
        <end position="55"/>
    </location>
</feature>
<evidence type="ECO:0000256" key="3">
    <source>
        <dbReference type="ARBA" id="ARBA00022692"/>
    </source>
</evidence>
<comment type="subcellular location">
    <subcellularLocation>
        <location evidence="1">Membrane</location>
        <topology evidence="1">Multi-pass membrane protein</topology>
    </subcellularLocation>
</comment>
<evidence type="ECO:0000313" key="7">
    <source>
        <dbReference type="EMBL" id="KAJ8097612.1"/>
    </source>
</evidence>
<dbReference type="Pfam" id="PF04791">
    <property type="entry name" value="LMBR1"/>
    <property type="match status" value="1"/>
</dbReference>
<name>A0AAD7VPB7_9ASCO</name>
<comment type="similarity">
    <text evidence="2">Belongs to the LIMR family.</text>
</comment>
<dbReference type="GeneID" id="80883841"/>
<evidence type="ECO:0000256" key="2">
    <source>
        <dbReference type="ARBA" id="ARBA00010487"/>
    </source>
</evidence>
<dbReference type="GO" id="GO:0016020">
    <property type="term" value="C:membrane"/>
    <property type="evidence" value="ECO:0007669"/>
    <property type="project" value="UniProtKB-SubCell"/>
</dbReference>
<feature type="transmembrane region" description="Helical" evidence="6">
    <location>
        <begin position="363"/>
        <end position="385"/>
    </location>
</feature>
<keyword evidence="8" id="KW-1185">Reference proteome</keyword>
<comment type="caution">
    <text evidence="7">The sequence shown here is derived from an EMBL/GenBank/DDBJ whole genome shotgun (WGS) entry which is preliminary data.</text>
</comment>
<organism evidence="7 8">
    <name type="scientific">Lipomyces tetrasporus</name>
    <dbReference type="NCBI Taxonomy" id="54092"/>
    <lineage>
        <taxon>Eukaryota</taxon>
        <taxon>Fungi</taxon>
        <taxon>Dikarya</taxon>
        <taxon>Ascomycota</taxon>
        <taxon>Saccharomycotina</taxon>
        <taxon>Lipomycetes</taxon>
        <taxon>Lipomycetales</taxon>
        <taxon>Lipomycetaceae</taxon>
        <taxon>Lipomyces</taxon>
    </lineage>
</organism>